<dbReference type="NCBIfam" id="NF003587">
    <property type="entry name" value="PRK05253.1"/>
    <property type="match status" value="1"/>
</dbReference>
<dbReference type="NCBIfam" id="NF009214">
    <property type="entry name" value="PRK12563.1"/>
    <property type="match status" value="1"/>
</dbReference>
<evidence type="ECO:0000259" key="12">
    <source>
        <dbReference type="Pfam" id="PF01507"/>
    </source>
</evidence>
<feature type="domain" description="Phosphoadenosine phosphosulphate reductase" evidence="12">
    <location>
        <begin position="29"/>
        <end position="255"/>
    </location>
</feature>
<dbReference type="Gene3D" id="3.40.50.620">
    <property type="entry name" value="HUPs"/>
    <property type="match status" value="1"/>
</dbReference>
<keyword evidence="7" id="KW-0067">ATP-binding</keyword>
<dbReference type="InterPro" id="IPR011784">
    <property type="entry name" value="SO4_adenylTrfase_ssu"/>
</dbReference>
<comment type="caution">
    <text evidence="13">The sequence shown here is derived from an EMBL/GenBank/DDBJ whole genome shotgun (WGS) entry which is preliminary data.</text>
</comment>
<dbReference type="PIRSF" id="PIRSF002936">
    <property type="entry name" value="CysDAde_trans"/>
    <property type="match status" value="1"/>
</dbReference>
<dbReference type="InterPro" id="IPR050128">
    <property type="entry name" value="Sulfate_adenylyltrnsfr_sub2"/>
</dbReference>
<feature type="region of interest" description="Disordered" evidence="11">
    <location>
        <begin position="274"/>
        <end position="301"/>
    </location>
</feature>
<keyword evidence="5 13" id="KW-0548">Nucleotidyltransferase</keyword>
<gene>
    <name evidence="13" type="ORF">QV13_14960</name>
</gene>
<name>A0A1C2DPA0_9HYPH</name>
<dbReference type="InterPro" id="IPR014729">
    <property type="entry name" value="Rossmann-like_a/b/a_fold"/>
</dbReference>
<evidence type="ECO:0000313" key="14">
    <source>
        <dbReference type="Proteomes" id="UP000094412"/>
    </source>
</evidence>
<accession>A0A1C2DPA0</accession>
<comment type="similarity">
    <text evidence="1">Belongs to the PAPS reductase family. CysD subfamily.</text>
</comment>
<dbReference type="EMBL" id="MDEO01000033">
    <property type="protein sequence ID" value="OCX16569.1"/>
    <property type="molecule type" value="Genomic_DNA"/>
</dbReference>
<dbReference type="Pfam" id="PF01507">
    <property type="entry name" value="PAPS_reduct"/>
    <property type="match status" value="1"/>
</dbReference>
<sequence>MTARLSHLARLESEAIHILREAVADARKPVMLFSAGKDSTVLAHLALRAFYPGRPPFPLLHIDSTWEFRSLLDFRDAFAREHGFELIVHANEDGRAAGLNPFDHGDRYTLEMRTEPLKAALDQGGYDIIFGGARRDEEKSRAKERVFSVRSAGHVWEPRQQRPELWNIYNTRLGKDQSARVFPLSNWTETDVWTYVLVHDIALAPLYFAAPRPVVERGGGLIVVDDEPRMRLRAGETVDTKTVRFRTLGCWPVTAAVESDATDLRSVVQETLAAKGSERQGRISDGEDGGSLEQKKREGYF</sequence>
<evidence type="ECO:0000256" key="9">
    <source>
        <dbReference type="ARBA" id="ARBA00031812"/>
    </source>
</evidence>
<dbReference type="InterPro" id="IPR002500">
    <property type="entry name" value="PAPS_reduct_dom"/>
</dbReference>
<feature type="compositionally biased region" description="Basic and acidic residues" evidence="11">
    <location>
        <begin position="276"/>
        <end position="285"/>
    </location>
</feature>
<evidence type="ECO:0000256" key="2">
    <source>
        <dbReference type="ARBA" id="ARBA00012391"/>
    </source>
</evidence>
<dbReference type="PANTHER" id="PTHR43196">
    <property type="entry name" value="SULFATE ADENYLYLTRANSFERASE SUBUNIT 2"/>
    <property type="match status" value="1"/>
</dbReference>
<dbReference type="NCBIfam" id="TIGR02039">
    <property type="entry name" value="CysD"/>
    <property type="match status" value="1"/>
</dbReference>
<evidence type="ECO:0000256" key="4">
    <source>
        <dbReference type="ARBA" id="ARBA00022679"/>
    </source>
</evidence>
<evidence type="ECO:0000256" key="6">
    <source>
        <dbReference type="ARBA" id="ARBA00022741"/>
    </source>
</evidence>
<evidence type="ECO:0000256" key="8">
    <source>
        <dbReference type="ARBA" id="ARBA00030256"/>
    </source>
</evidence>
<dbReference type="Proteomes" id="UP000094412">
    <property type="component" value="Unassembled WGS sequence"/>
</dbReference>
<dbReference type="PANTHER" id="PTHR43196:SF1">
    <property type="entry name" value="SULFATE ADENYLYLTRANSFERASE SUBUNIT 2"/>
    <property type="match status" value="1"/>
</dbReference>
<evidence type="ECO:0000256" key="10">
    <source>
        <dbReference type="ARBA" id="ARBA00049370"/>
    </source>
</evidence>
<dbReference type="GO" id="GO:0004781">
    <property type="term" value="F:sulfate adenylyltransferase (ATP) activity"/>
    <property type="evidence" value="ECO:0007669"/>
    <property type="project" value="UniProtKB-EC"/>
</dbReference>
<dbReference type="OrthoDB" id="9772604at2"/>
<evidence type="ECO:0000313" key="13">
    <source>
        <dbReference type="EMBL" id="OCX16569.1"/>
    </source>
</evidence>
<evidence type="ECO:0000256" key="1">
    <source>
        <dbReference type="ARBA" id="ARBA00008885"/>
    </source>
</evidence>
<reference evidence="13 14" key="1">
    <citation type="submission" date="2016-08" db="EMBL/GenBank/DDBJ databases">
        <title>Whole genome sequence of Mesorhizobium sp. strain UASWS1009 isolated from industrial sewage.</title>
        <authorList>
            <person name="Crovadore J."/>
            <person name="Calmin G."/>
            <person name="Chablais R."/>
            <person name="Cochard B."/>
            <person name="Lefort F."/>
        </authorList>
    </citation>
    <scope>NUCLEOTIDE SEQUENCE [LARGE SCALE GENOMIC DNA]</scope>
    <source>
        <strain evidence="13 14">UASWS1009</strain>
    </source>
</reference>
<protein>
    <recommendedName>
        <fullName evidence="3">Sulfate adenylyltransferase subunit 2</fullName>
        <ecNumber evidence="2">2.7.7.4</ecNumber>
    </recommendedName>
    <alternativeName>
        <fullName evidence="8">ATP-sulfurylase small subunit</fullName>
    </alternativeName>
    <alternativeName>
        <fullName evidence="9">Sulfate adenylate transferase</fullName>
    </alternativeName>
</protein>
<dbReference type="AlphaFoldDB" id="A0A1C2DPA0"/>
<evidence type="ECO:0000256" key="5">
    <source>
        <dbReference type="ARBA" id="ARBA00022695"/>
    </source>
</evidence>
<dbReference type="SUPFAM" id="SSF52402">
    <property type="entry name" value="Adenine nucleotide alpha hydrolases-like"/>
    <property type="match status" value="1"/>
</dbReference>
<evidence type="ECO:0000256" key="7">
    <source>
        <dbReference type="ARBA" id="ARBA00022840"/>
    </source>
</evidence>
<dbReference type="RefSeq" id="WP_065998043.1">
    <property type="nucleotide sequence ID" value="NZ_MDEO01000033.1"/>
</dbReference>
<dbReference type="GO" id="GO:0000103">
    <property type="term" value="P:sulfate assimilation"/>
    <property type="evidence" value="ECO:0007669"/>
    <property type="project" value="InterPro"/>
</dbReference>
<dbReference type="EC" id="2.7.7.4" evidence="2"/>
<proteinExistence type="inferred from homology"/>
<dbReference type="GO" id="GO:0005524">
    <property type="term" value="F:ATP binding"/>
    <property type="evidence" value="ECO:0007669"/>
    <property type="project" value="UniProtKB-KW"/>
</dbReference>
<evidence type="ECO:0000256" key="3">
    <source>
        <dbReference type="ARBA" id="ARBA00022004"/>
    </source>
</evidence>
<keyword evidence="6" id="KW-0547">Nucleotide-binding</keyword>
<evidence type="ECO:0000256" key="11">
    <source>
        <dbReference type="SAM" id="MobiDB-lite"/>
    </source>
</evidence>
<organism evidence="13 14">
    <name type="scientific">Mesorhizobium hungaricum</name>
    <dbReference type="NCBI Taxonomy" id="1566387"/>
    <lineage>
        <taxon>Bacteria</taxon>
        <taxon>Pseudomonadati</taxon>
        <taxon>Pseudomonadota</taxon>
        <taxon>Alphaproteobacteria</taxon>
        <taxon>Hyphomicrobiales</taxon>
        <taxon>Phyllobacteriaceae</taxon>
        <taxon>Mesorhizobium</taxon>
    </lineage>
</organism>
<comment type="catalytic activity">
    <reaction evidence="10">
        <text>sulfate + ATP + H(+) = adenosine 5'-phosphosulfate + diphosphate</text>
        <dbReference type="Rhea" id="RHEA:18133"/>
        <dbReference type="ChEBI" id="CHEBI:15378"/>
        <dbReference type="ChEBI" id="CHEBI:16189"/>
        <dbReference type="ChEBI" id="CHEBI:30616"/>
        <dbReference type="ChEBI" id="CHEBI:33019"/>
        <dbReference type="ChEBI" id="CHEBI:58243"/>
        <dbReference type="EC" id="2.7.7.4"/>
    </reaction>
</comment>
<dbReference type="STRING" id="1566387.QV13_14960"/>
<keyword evidence="4 13" id="KW-0808">Transferase</keyword>
<keyword evidence="14" id="KW-1185">Reference proteome</keyword>